<keyword evidence="1" id="KW-0812">Transmembrane</keyword>
<dbReference type="InterPro" id="IPR045584">
    <property type="entry name" value="Pilin-like"/>
</dbReference>
<protein>
    <recommendedName>
        <fullName evidence="4">Pilus assembly protein PilE</fullName>
    </recommendedName>
</protein>
<dbReference type="Pfam" id="PF16732">
    <property type="entry name" value="ComP_DUS"/>
    <property type="match status" value="1"/>
</dbReference>
<dbReference type="Proteomes" id="UP000244248">
    <property type="component" value="Unassembled WGS sequence"/>
</dbReference>
<dbReference type="Pfam" id="PF07963">
    <property type="entry name" value="N_methyl"/>
    <property type="match status" value="1"/>
</dbReference>
<evidence type="ECO:0000313" key="2">
    <source>
        <dbReference type="EMBL" id="PTU33246.1"/>
    </source>
</evidence>
<comment type="caution">
    <text evidence="2">The sequence shown here is derived from an EMBL/GenBank/DDBJ whole genome shotgun (WGS) entry which is preliminary data.</text>
</comment>
<sequence length="156" mass="16676">MEKHQSGFTLLELLIAGMIMAVLTAIAVPNYQSYVLRSNRALAQGMLSDLSGKQEAQALNQGKYATNLSALLGSNNTNATHFFLNRQGQISKTLNGSGSSIYKIELLDPSAASFTLHAAAVGTQEKDKDCRTFALTSVGQKSATAFNGATSARCWR</sequence>
<evidence type="ECO:0000256" key="1">
    <source>
        <dbReference type="SAM" id="Phobius"/>
    </source>
</evidence>
<dbReference type="NCBIfam" id="TIGR02532">
    <property type="entry name" value="IV_pilin_GFxxxE"/>
    <property type="match status" value="1"/>
</dbReference>
<dbReference type="InterPro" id="IPR012902">
    <property type="entry name" value="N_methyl_site"/>
</dbReference>
<keyword evidence="1" id="KW-0472">Membrane</keyword>
<reference evidence="2 3" key="1">
    <citation type="submission" date="2018-04" db="EMBL/GenBank/DDBJ databases">
        <title>Novel species isolated from glacier.</title>
        <authorList>
            <person name="Liu Q."/>
            <person name="Xin Y.-H."/>
        </authorList>
    </citation>
    <scope>NUCLEOTIDE SEQUENCE [LARGE SCALE GENOMIC DNA]</scope>
    <source>
        <strain evidence="2 3">GT1R17</strain>
    </source>
</reference>
<dbReference type="InterPro" id="IPR031982">
    <property type="entry name" value="PilE-like"/>
</dbReference>
<name>A0A2T5MKY9_9GAMM</name>
<gene>
    <name evidence="2" type="ORF">CJD38_03845</name>
</gene>
<keyword evidence="3" id="KW-1185">Reference proteome</keyword>
<dbReference type="RefSeq" id="WP_107938953.1">
    <property type="nucleotide sequence ID" value="NZ_QANS01000001.1"/>
</dbReference>
<evidence type="ECO:0008006" key="4">
    <source>
        <dbReference type="Google" id="ProtNLM"/>
    </source>
</evidence>
<keyword evidence="1" id="KW-1133">Transmembrane helix</keyword>
<feature type="transmembrane region" description="Helical" evidence="1">
    <location>
        <begin position="7"/>
        <end position="28"/>
    </location>
</feature>
<dbReference type="GO" id="GO:0043683">
    <property type="term" value="P:type IV pilus assembly"/>
    <property type="evidence" value="ECO:0007669"/>
    <property type="project" value="InterPro"/>
</dbReference>
<dbReference type="PROSITE" id="PS00409">
    <property type="entry name" value="PROKAR_NTER_METHYL"/>
    <property type="match status" value="1"/>
</dbReference>
<proteinExistence type="predicted"/>
<dbReference type="OrthoDB" id="5296638at2"/>
<organism evidence="2 3">
    <name type="scientific">Stenotrophobium rhamnosiphilum</name>
    <dbReference type="NCBI Taxonomy" id="2029166"/>
    <lineage>
        <taxon>Bacteria</taxon>
        <taxon>Pseudomonadati</taxon>
        <taxon>Pseudomonadota</taxon>
        <taxon>Gammaproteobacteria</taxon>
        <taxon>Nevskiales</taxon>
        <taxon>Nevskiaceae</taxon>
        <taxon>Stenotrophobium</taxon>
    </lineage>
</organism>
<dbReference type="Gene3D" id="3.30.700.10">
    <property type="entry name" value="Glycoprotein, Type 4 Pilin"/>
    <property type="match status" value="1"/>
</dbReference>
<evidence type="ECO:0000313" key="3">
    <source>
        <dbReference type="Proteomes" id="UP000244248"/>
    </source>
</evidence>
<accession>A0A2T5MKY9</accession>
<dbReference type="AlphaFoldDB" id="A0A2T5MKY9"/>
<dbReference type="SUPFAM" id="SSF54523">
    <property type="entry name" value="Pili subunits"/>
    <property type="match status" value="1"/>
</dbReference>
<dbReference type="EMBL" id="QANS01000001">
    <property type="protein sequence ID" value="PTU33246.1"/>
    <property type="molecule type" value="Genomic_DNA"/>
</dbReference>